<feature type="region of interest" description="Disordered" evidence="1">
    <location>
        <begin position="26"/>
        <end position="66"/>
    </location>
</feature>
<dbReference type="RefSeq" id="WP_369738429.1">
    <property type="nucleotide sequence ID" value="NZ_JBGEDP010000001.1"/>
</dbReference>
<comment type="caution">
    <text evidence="2">The sequence shown here is derived from an EMBL/GenBank/DDBJ whole genome shotgun (WGS) entry which is preliminary data.</text>
</comment>
<sequence>MIDSDAEFPDDVPVADAVEQWHQTAEFPDDDGCAGDVPLETSAPDWQEQRETVPIDPEVEEFGYRG</sequence>
<evidence type="ECO:0000256" key="1">
    <source>
        <dbReference type="SAM" id="MobiDB-lite"/>
    </source>
</evidence>
<keyword evidence="3" id="KW-1185">Reference proteome</keyword>
<dbReference type="Proteomes" id="UP001564760">
    <property type="component" value="Unassembled WGS sequence"/>
</dbReference>
<evidence type="ECO:0000313" key="2">
    <source>
        <dbReference type="EMBL" id="MEY8016006.1"/>
    </source>
</evidence>
<name>A0ABV4C3D5_9MYCO</name>
<evidence type="ECO:0000313" key="3">
    <source>
        <dbReference type="Proteomes" id="UP001564760"/>
    </source>
</evidence>
<proteinExistence type="predicted"/>
<organism evidence="2 3">
    <name type="scientific">Mycobacterium servetii</name>
    <dbReference type="NCBI Taxonomy" id="3237418"/>
    <lineage>
        <taxon>Bacteria</taxon>
        <taxon>Bacillati</taxon>
        <taxon>Actinomycetota</taxon>
        <taxon>Actinomycetes</taxon>
        <taxon>Mycobacteriales</taxon>
        <taxon>Mycobacteriaceae</taxon>
        <taxon>Mycobacterium</taxon>
    </lineage>
</organism>
<reference evidence="2 3" key="1">
    <citation type="submission" date="2024-08" db="EMBL/GenBank/DDBJ databases">
        <title>Mycobacterium servetensis sp. nov., a novel rapid-growing mycobacterial species recovered from a human patient in Zaragoza, Spain.</title>
        <authorList>
            <person name="Tristancho-Baro A.I."/>
            <person name="Buenestado-Serrano S."/>
            <person name="Garcia De Viedma D."/>
            <person name="Milagro-Beamonte A."/>
            <person name="Burillo N."/>
            <person name="Sanz S."/>
            <person name="Lopez-Calleja A.I."/>
            <person name="Penas-Utrilla D."/>
            <person name="Guardingo M."/>
            <person name="Garcia M.J."/>
            <person name="Vinuelas-Bayon J."/>
        </authorList>
    </citation>
    <scope>NUCLEOTIDE SEQUENCE [LARGE SCALE GENOMIC DNA]</scope>
    <source>
        <strain evidence="3">HUMS_12744610</strain>
    </source>
</reference>
<accession>A0ABV4C3D5</accession>
<dbReference type="EMBL" id="JBGEDP010000001">
    <property type="protein sequence ID" value="MEY8016006.1"/>
    <property type="molecule type" value="Genomic_DNA"/>
</dbReference>
<gene>
    <name evidence="2" type="ORF">AB8998_13810</name>
</gene>
<protein>
    <submittedName>
        <fullName evidence="2">Uncharacterized protein</fullName>
    </submittedName>
</protein>
<feature type="compositionally biased region" description="Acidic residues" evidence="1">
    <location>
        <begin position="57"/>
        <end position="66"/>
    </location>
</feature>